<dbReference type="InterPro" id="IPR000315">
    <property type="entry name" value="Znf_B-box"/>
</dbReference>
<evidence type="ECO:0000313" key="7">
    <source>
        <dbReference type="EMBL" id="VDI66329.1"/>
    </source>
</evidence>
<dbReference type="CDD" id="cd19757">
    <property type="entry name" value="Bbox1"/>
    <property type="match status" value="1"/>
</dbReference>
<dbReference type="PANTHER" id="PTHR25465">
    <property type="entry name" value="B-BOX DOMAIN CONTAINING"/>
    <property type="match status" value="1"/>
</dbReference>
<evidence type="ECO:0000313" key="8">
    <source>
        <dbReference type="Proteomes" id="UP000596742"/>
    </source>
</evidence>
<dbReference type="AlphaFoldDB" id="A0A8B6GN28"/>
<dbReference type="Proteomes" id="UP000596742">
    <property type="component" value="Unassembled WGS sequence"/>
</dbReference>
<dbReference type="PANTHER" id="PTHR25465:SF41">
    <property type="entry name" value="E3 UBIQUITIN-PROTEIN LIGASE RNF135"/>
    <property type="match status" value="1"/>
</dbReference>
<evidence type="ECO:0000256" key="1">
    <source>
        <dbReference type="ARBA" id="ARBA00022723"/>
    </source>
</evidence>
<evidence type="ECO:0000256" key="5">
    <source>
        <dbReference type="SAM" id="Coils"/>
    </source>
</evidence>
<dbReference type="InterPro" id="IPR051051">
    <property type="entry name" value="E3_ubiq-ligase_TRIM/RNF"/>
</dbReference>
<organism evidence="7 8">
    <name type="scientific">Mytilus galloprovincialis</name>
    <name type="common">Mediterranean mussel</name>
    <dbReference type="NCBI Taxonomy" id="29158"/>
    <lineage>
        <taxon>Eukaryota</taxon>
        <taxon>Metazoa</taxon>
        <taxon>Spiralia</taxon>
        <taxon>Lophotrochozoa</taxon>
        <taxon>Mollusca</taxon>
        <taxon>Bivalvia</taxon>
        <taxon>Autobranchia</taxon>
        <taxon>Pteriomorphia</taxon>
        <taxon>Mytilida</taxon>
        <taxon>Mytiloidea</taxon>
        <taxon>Mytilidae</taxon>
        <taxon>Mytilinae</taxon>
        <taxon>Mytilus</taxon>
    </lineage>
</organism>
<keyword evidence="5" id="KW-0175">Coiled coil</keyword>
<dbReference type="OrthoDB" id="6069456at2759"/>
<feature type="coiled-coil region" evidence="5">
    <location>
        <begin position="170"/>
        <end position="248"/>
    </location>
</feature>
<dbReference type="EMBL" id="UYJE01008705">
    <property type="protein sequence ID" value="VDI66329.1"/>
    <property type="molecule type" value="Genomic_DNA"/>
</dbReference>
<accession>A0A8B6GN28</accession>
<dbReference type="PROSITE" id="PS50119">
    <property type="entry name" value="ZF_BBOX"/>
    <property type="match status" value="1"/>
</dbReference>
<keyword evidence="8" id="KW-1185">Reference proteome</keyword>
<comment type="caution">
    <text evidence="7">The sequence shown here is derived from an EMBL/GenBank/DDBJ whole genome shotgun (WGS) entry which is preliminary data.</text>
</comment>
<protein>
    <recommendedName>
        <fullName evidence="6">B box-type domain-containing protein</fullName>
    </recommendedName>
</protein>
<evidence type="ECO:0000256" key="2">
    <source>
        <dbReference type="ARBA" id="ARBA00022771"/>
    </source>
</evidence>
<dbReference type="Pfam" id="PF22586">
    <property type="entry name" value="ANCHR-like_BBOX"/>
    <property type="match status" value="1"/>
</dbReference>
<gene>
    <name evidence="7" type="ORF">MGAL_10B055550</name>
</gene>
<reference evidence="7" key="1">
    <citation type="submission" date="2018-11" db="EMBL/GenBank/DDBJ databases">
        <authorList>
            <person name="Alioto T."/>
            <person name="Alioto T."/>
        </authorList>
    </citation>
    <scope>NUCLEOTIDE SEQUENCE</scope>
</reference>
<proteinExistence type="predicted"/>
<keyword evidence="3" id="KW-0862">Zinc</keyword>
<dbReference type="GO" id="GO:0008270">
    <property type="term" value="F:zinc ion binding"/>
    <property type="evidence" value="ECO:0007669"/>
    <property type="project" value="UniProtKB-KW"/>
</dbReference>
<sequence length="336" mass="39073">MASSEVFCTLCHEDGSSKDAVTWCTKCEVFLCIDCEKHHQKSRMSKDHKTMPRKDYQKLPTFMKEISSQCKDHKKKFELYCTFHACPCCVQCLNDKHQKCQELKPLSDILENIKSSASVQLLEKDMTVVKENFEEMIKYLNSRINSNNGQKLKAAEKIRSFKKSIKEFLNKIEEEILTDLESKHSKLNSEMNTLIQQLEQRANQISQMQGEYSEMTRLATELQMYVGLREIEKTIAQAEKYIEDLKSDKIFDEKNLMVTMSPSLLSIPQDVKSFGVININISKFTLQIKAGRKDQAQSLIQTFPGFKEKPSITERRARKMDKISRRVLHLIDKIYE</sequence>
<dbReference type="Gene3D" id="3.30.160.60">
    <property type="entry name" value="Classic Zinc Finger"/>
    <property type="match status" value="1"/>
</dbReference>
<evidence type="ECO:0000256" key="4">
    <source>
        <dbReference type="PROSITE-ProRule" id="PRU00024"/>
    </source>
</evidence>
<feature type="domain" description="B box-type" evidence="6">
    <location>
        <begin position="3"/>
        <end position="53"/>
    </location>
</feature>
<name>A0A8B6GN28_MYTGA</name>
<keyword evidence="2 4" id="KW-0863">Zinc-finger</keyword>
<evidence type="ECO:0000256" key="3">
    <source>
        <dbReference type="ARBA" id="ARBA00022833"/>
    </source>
</evidence>
<keyword evidence="1" id="KW-0479">Metal-binding</keyword>
<evidence type="ECO:0000259" key="6">
    <source>
        <dbReference type="PROSITE" id="PS50119"/>
    </source>
</evidence>